<evidence type="ECO:0000313" key="1">
    <source>
        <dbReference type="EMBL" id="KAE9540935.1"/>
    </source>
</evidence>
<dbReference type="EMBL" id="VYZN01000013">
    <property type="protein sequence ID" value="KAE9540935.1"/>
    <property type="molecule type" value="Genomic_DNA"/>
</dbReference>
<organism evidence="1 2">
    <name type="scientific">Aphis glycines</name>
    <name type="common">Soybean aphid</name>
    <dbReference type="NCBI Taxonomy" id="307491"/>
    <lineage>
        <taxon>Eukaryota</taxon>
        <taxon>Metazoa</taxon>
        <taxon>Ecdysozoa</taxon>
        <taxon>Arthropoda</taxon>
        <taxon>Hexapoda</taxon>
        <taxon>Insecta</taxon>
        <taxon>Pterygota</taxon>
        <taxon>Neoptera</taxon>
        <taxon>Paraneoptera</taxon>
        <taxon>Hemiptera</taxon>
        <taxon>Sternorrhyncha</taxon>
        <taxon>Aphidomorpha</taxon>
        <taxon>Aphidoidea</taxon>
        <taxon>Aphididae</taxon>
        <taxon>Aphidini</taxon>
        <taxon>Aphis</taxon>
        <taxon>Aphis</taxon>
    </lineage>
</organism>
<proteinExistence type="predicted"/>
<accession>A0A6G0TXH5</accession>
<protein>
    <submittedName>
        <fullName evidence="1">Uncharacterized protein</fullName>
    </submittedName>
</protein>
<evidence type="ECO:0000313" key="2">
    <source>
        <dbReference type="Proteomes" id="UP000475862"/>
    </source>
</evidence>
<name>A0A6G0TXH5_APHGL</name>
<comment type="caution">
    <text evidence="1">The sequence shown here is derived from an EMBL/GenBank/DDBJ whole genome shotgun (WGS) entry which is preliminary data.</text>
</comment>
<gene>
    <name evidence="1" type="ORF">AGLY_004180</name>
</gene>
<dbReference type="AlphaFoldDB" id="A0A6G0TXH5"/>
<keyword evidence="2" id="KW-1185">Reference proteome</keyword>
<sequence length="216" mass="24467">MDGNCKDPFPRYVTKQQDQQLLTEQLSKLQGEYRLLSLILDHDLHPKDGLHQVLLKLLGEHSYGFANYEKYHPIFLDVKIIILYITYLIIPVNSTTDFFNFSSNLIFQSFIRSLTTISAAIVLPDPVGAPKSTLLSNYIPVTEAWLCGIIRCWNVNGVVKVVPNHRSEVQCNIYCDGNGSTKVIRNCSQWYIISVSGSSIQIQNATDTKEIRTKIS</sequence>
<dbReference type="Proteomes" id="UP000475862">
    <property type="component" value="Unassembled WGS sequence"/>
</dbReference>
<reference evidence="1 2" key="1">
    <citation type="submission" date="2019-08" db="EMBL/GenBank/DDBJ databases">
        <title>The genome of the soybean aphid Biotype 1, its phylome, world population structure and adaptation to the North American continent.</title>
        <authorList>
            <person name="Giordano R."/>
            <person name="Donthu R.K."/>
            <person name="Hernandez A.G."/>
            <person name="Wright C.L."/>
            <person name="Zimin A.V."/>
        </authorList>
    </citation>
    <scope>NUCLEOTIDE SEQUENCE [LARGE SCALE GENOMIC DNA]</scope>
    <source>
        <tissue evidence="1">Whole aphids</tissue>
    </source>
</reference>